<dbReference type="RefSeq" id="WP_009600021.1">
    <property type="nucleotide sequence ID" value="NZ_AEIU01000043.1"/>
</dbReference>
<comment type="caution">
    <text evidence="1">The sequence shown here is derived from an EMBL/GenBank/DDBJ whole genome shotgun (WGS) entry which is preliminary data.</text>
</comment>
<sequence>MAWSHSIRIHCKVATLCLVALILWLNFAYIDHQYDLSSDHNHSCQLHAVGLHGVLSKPWQPTFDAAFNYGAKILNYPFTILFTSVYLARSPPEFMLY</sequence>
<evidence type="ECO:0000313" key="2">
    <source>
        <dbReference type="Proteomes" id="UP000002943"/>
    </source>
</evidence>
<organism evidence="1 2">
    <name type="scientific">Vibrio caribbeanicus ATCC BAA-2122</name>
    <dbReference type="NCBI Taxonomy" id="796620"/>
    <lineage>
        <taxon>Bacteria</taxon>
        <taxon>Pseudomonadati</taxon>
        <taxon>Pseudomonadota</taxon>
        <taxon>Gammaproteobacteria</taxon>
        <taxon>Vibrionales</taxon>
        <taxon>Vibrionaceae</taxon>
        <taxon>Vibrio</taxon>
    </lineage>
</organism>
<dbReference type="Proteomes" id="UP000002943">
    <property type="component" value="Unassembled WGS sequence"/>
</dbReference>
<dbReference type="InterPro" id="IPR019731">
    <property type="entry name" value="DUF2607"/>
</dbReference>
<accession>E3BGD7</accession>
<dbReference type="OrthoDB" id="5896938at2"/>
<protein>
    <submittedName>
        <fullName evidence="1">Uncharacterized protein</fullName>
    </submittedName>
</protein>
<name>E3BGD7_9VIBR</name>
<dbReference type="AlphaFoldDB" id="E3BGD7"/>
<gene>
    <name evidence="1" type="ORF">VIBC2010_08048</name>
</gene>
<evidence type="ECO:0000313" key="1">
    <source>
        <dbReference type="EMBL" id="EFP97880.1"/>
    </source>
</evidence>
<keyword evidence="2" id="KW-1185">Reference proteome</keyword>
<dbReference type="EMBL" id="AEIU01000043">
    <property type="protein sequence ID" value="EFP97880.1"/>
    <property type="molecule type" value="Genomic_DNA"/>
</dbReference>
<dbReference type="Pfam" id="PF10795">
    <property type="entry name" value="DUF2607"/>
    <property type="match status" value="1"/>
</dbReference>
<dbReference type="STRING" id="796620.VIBC2010_08048"/>
<reference evidence="1 2" key="1">
    <citation type="journal article" date="2012" name="Int. J. Syst. Evol. Microbiol.">
        <title>Vibrio caribbeanicus sp. nov., isolated from the marine sponge Scleritoderma cyanea.</title>
        <authorList>
            <person name="Hoffmann M."/>
            <person name="Monday S.R."/>
            <person name="Allard M.W."/>
            <person name="Strain E.A."/>
            <person name="Whittaker P."/>
            <person name="Naum M."/>
            <person name="McCarthy P.J."/>
            <person name="Lopez J.V."/>
            <person name="Fischer M."/>
            <person name="Brown E.W."/>
        </authorList>
    </citation>
    <scope>NUCLEOTIDE SEQUENCE [LARGE SCALE GENOMIC DNA]</scope>
    <source>
        <strain evidence="1 2">ATCC BAA-2122</strain>
    </source>
</reference>
<proteinExistence type="predicted"/>